<dbReference type="Pfam" id="PF00149">
    <property type="entry name" value="Metallophos"/>
    <property type="match status" value="1"/>
</dbReference>
<protein>
    <submittedName>
        <fullName evidence="2">Calcineurin-like phosphoesterase</fullName>
    </submittedName>
</protein>
<dbReference type="GO" id="GO:0016787">
    <property type="term" value="F:hydrolase activity"/>
    <property type="evidence" value="ECO:0007669"/>
    <property type="project" value="InterPro"/>
</dbReference>
<keyword evidence="3" id="KW-1185">Reference proteome</keyword>
<reference evidence="3" key="1">
    <citation type="submission" date="2016-10" db="EMBL/GenBank/DDBJ databases">
        <authorList>
            <person name="Varghese N."/>
            <person name="Submissions S."/>
        </authorList>
    </citation>
    <scope>NUCLEOTIDE SEQUENCE [LARGE SCALE GENOMIC DNA]</scope>
    <source>
        <strain evidence="3">DSM 23095</strain>
    </source>
</reference>
<dbReference type="OrthoDB" id="9808081at2"/>
<dbReference type="STRING" id="686796.SAMN04488104_101769"/>
<accession>A0A1G6SMV1</accession>
<feature type="domain" description="Calcineurin-like phosphoesterase" evidence="1">
    <location>
        <begin position="1"/>
        <end position="135"/>
    </location>
</feature>
<dbReference type="Proteomes" id="UP000199060">
    <property type="component" value="Unassembled WGS sequence"/>
</dbReference>
<evidence type="ECO:0000313" key="3">
    <source>
        <dbReference type="Proteomes" id="UP000199060"/>
    </source>
</evidence>
<dbReference type="InterPro" id="IPR029052">
    <property type="entry name" value="Metallo-depent_PP-like"/>
</dbReference>
<gene>
    <name evidence="2" type="ORF">SAMN04488104_101769</name>
</gene>
<dbReference type="InterPro" id="IPR004843">
    <property type="entry name" value="Calcineurin-like_PHP"/>
</dbReference>
<dbReference type="RefSeq" id="WP_087939280.1">
    <property type="nucleotide sequence ID" value="NZ_FNAC01000017.1"/>
</dbReference>
<dbReference type="SUPFAM" id="SSF56300">
    <property type="entry name" value="Metallo-dependent phosphatases"/>
    <property type="match status" value="1"/>
</dbReference>
<evidence type="ECO:0000259" key="1">
    <source>
        <dbReference type="Pfam" id="PF00149"/>
    </source>
</evidence>
<organism evidence="2 3">
    <name type="scientific">Algoriphagus faecimaris</name>
    <dbReference type="NCBI Taxonomy" id="686796"/>
    <lineage>
        <taxon>Bacteria</taxon>
        <taxon>Pseudomonadati</taxon>
        <taxon>Bacteroidota</taxon>
        <taxon>Cytophagia</taxon>
        <taxon>Cytophagales</taxon>
        <taxon>Cyclobacteriaceae</taxon>
        <taxon>Algoriphagus</taxon>
    </lineage>
</organism>
<sequence>MNALVIGDLHGRSVWEGIPDLFTFDRVVFIGDYFDAKENISEAEQIANFLRLLELKKSYPEKVTLLTGNHDYHYFPFSKSVFSGFSQTLYSSISKMMNEAYLEGILEAVCLINHFLITHAGVTKTWFRENIGNPEKLALEEVEESISVLWRNQPESFDFEKRPEAAPDGDDVFQPPFMVRPPSVLRDRIPNCIQVIGHTQVPSIKMLANNLIMCDVLGYRREALIIRDAKVTVMEF</sequence>
<dbReference type="EMBL" id="FNAC01000017">
    <property type="protein sequence ID" value="SDD17445.1"/>
    <property type="molecule type" value="Genomic_DNA"/>
</dbReference>
<proteinExistence type="predicted"/>
<dbReference type="Gene3D" id="3.60.21.10">
    <property type="match status" value="1"/>
</dbReference>
<evidence type="ECO:0000313" key="2">
    <source>
        <dbReference type="EMBL" id="SDD17445.1"/>
    </source>
</evidence>
<dbReference type="AlphaFoldDB" id="A0A1G6SMV1"/>
<name>A0A1G6SMV1_9BACT</name>